<dbReference type="Gene3D" id="3.10.400.10">
    <property type="entry name" value="Sulfate adenylyltransferase"/>
    <property type="match status" value="1"/>
</dbReference>
<dbReference type="PIRSF" id="PIRSF021320">
    <property type="entry name" value="DUF984"/>
    <property type="match status" value="1"/>
</dbReference>
<dbReference type="InterPro" id="IPR007374">
    <property type="entry name" value="ASCH_domain"/>
</dbReference>
<dbReference type="RefSeq" id="WP_205276529.1">
    <property type="nucleotide sequence ID" value="NZ_CP139961.1"/>
</dbReference>
<feature type="domain" description="ASCH" evidence="1">
    <location>
        <begin position="25"/>
        <end position="141"/>
    </location>
</feature>
<dbReference type="CDD" id="cd06553">
    <property type="entry name" value="ASCH_Ef3133_like"/>
    <property type="match status" value="1"/>
</dbReference>
<gene>
    <name evidence="2" type="ORF">U0021_08755</name>
</gene>
<proteinExistence type="predicted"/>
<dbReference type="Proteomes" id="UP001324384">
    <property type="component" value="Chromosome"/>
</dbReference>
<protein>
    <submittedName>
        <fullName evidence="2">ASCH domain-containing protein</fullName>
    </submittedName>
</protein>
<dbReference type="SMART" id="SM01022">
    <property type="entry name" value="ASCH"/>
    <property type="match status" value="1"/>
</dbReference>
<evidence type="ECO:0000313" key="3">
    <source>
        <dbReference type="Proteomes" id="UP001324384"/>
    </source>
</evidence>
<accession>A0ABZ0WX48</accession>
<evidence type="ECO:0000259" key="1">
    <source>
        <dbReference type="SMART" id="SM01022"/>
    </source>
</evidence>
<dbReference type="EMBL" id="CP139961">
    <property type="protein sequence ID" value="WQE03816.1"/>
    <property type="molecule type" value="Genomic_DNA"/>
</dbReference>
<sequence length="143" mass="16110">MSKPDGQCGLSAVFEVMDITTLPHWSFGDTPQMADALLKLVLDGKKTATCTALDWHLAEPLPPVGSLQVITDGQNMPACIIQNTAQFIIRFNEVDEALAKKEGEGDLSLAYWRAEHERFFERFGIFDDTMWLIFEEFTVIEIL</sequence>
<evidence type="ECO:0000313" key="2">
    <source>
        <dbReference type="EMBL" id="WQE03816.1"/>
    </source>
</evidence>
<dbReference type="PANTHER" id="PTHR39203">
    <property type="entry name" value="CYTOPLASMIC PROTEIN-RELATED"/>
    <property type="match status" value="1"/>
</dbReference>
<dbReference type="InterPro" id="IPR009326">
    <property type="entry name" value="DUF984"/>
</dbReference>
<organism evidence="2 3">
    <name type="scientific">Moraxella canis</name>
    <dbReference type="NCBI Taxonomy" id="90239"/>
    <lineage>
        <taxon>Bacteria</taxon>
        <taxon>Pseudomonadati</taxon>
        <taxon>Pseudomonadota</taxon>
        <taxon>Gammaproteobacteria</taxon>
        <taxon>Moraxellales</taxon>
        <taxon>Moraxellaceae</taxon>
        <taxon>Moraxella</taxon>
    </lineage>
</organism>
<reference evidence="2 3" key="1">
    <citation type="submission" date="2023-12" db="EMBL/GenBank/DDBJ databases">
        <title>Genome sequencing and assembly of bacterial species from a model synthetic community.</title>
        <authorList>
            <person name="Hogle S.L."/>
        </authorList>
    </citation>
    <scope>NUCLEOTIDE SEQUENCE [LARGE SCALE GENOMIC DNA]</scope>
    <source>
        <strain evidence="2 3">HAMBI_2792</strain>
    </source>
</reference>
<dbReference type="PANTHER" id="PTHR39203:SF1">
    <property type="entry name" value="CYTOPLASMIC PROTEIN"/>
    <property type="match status" value="1"/>
</dbReference>
<dbReference type="Pfam" id="PF04266">
    <property type="entry name" value="ASCH"/>
    <property type="match status" value="1"/>
</dbReference>
<keyword evidence="3" id="KW-1185">Reference proteome</keyword>
<dbReference type="SUPFAM" id="SSF88697">
    <property type="entry name" value="PUA domain-like"/>
    <property type="match status" value="1"/>
</dbReference>
<dbReference type="InterPro" id="IPR015947">
    <property type="entry name" value="PUA-like_sf"/>
</dbReference>
<name>A0ABZ0WX48_9GAMM</name>